<organism evidence="1 2">
    <name type="scientific">Peptoniphilus grossensis</name>
    <dbReference type="NCBI Taxonomy" id="1465756"/>
    <lineage>
        <taxon>Bacteria</taxon>
        <taxon>Bacillati</taxon>
        <taxon>Bacillota</taxon>
        <taxon>Tissierellia</taxon>
        <taxon>Tissierellales</taxon>
        <taxon>Peptoniphilaceae</taxon>
        <taxon>Peptoniphilus</taxon>
    </lineage>
</organism>
<dbReference type="PANTHER" id="PTHR10000">
    <property type="entry name" value="PHOSPHOSERINE PHOSPHATASE"/>
    <property type="match status" value="1"/>
</dbReference>
<dbReference type="RefSeq" id="WP_332087068.1">
    <property type="nucleotide sequence ID" value="NZ_JARBCY010000025.1"/>
</dbReference>
<reference evidence="1 2" key="1">
    <citation type="submission" date="2022-11" db="EMBL/GenBank/DDBJ databases">
        <title>The First Case of Preauricular Fistular Abscess Caused by Peptoniphilus grossensis.</title>
        <authorList>
            <person name="Byun J.-H."/>
        </authorList>
    </citation>
    <scope>NUCLEOTIDE SEQUENCE [LARGE SCALE GENOMIC DNA]</scope>
    <source>
        <strain evidence="1 2">GYB008</strain>
    </source>
</reference>
<dbReference type="Pfam" id="PF08282">
    <property type="entry name" value="Hydrolase_3"/>
    <property type="match status" value="1"/>
</dbReference>
<dbReference type="Proteomes" id="UP001328425">
    <property type="component" value="Unassembled WGS sequence"/>
</dbReference>
<name>A0ABU7XBN9_9FIRM</name>
<sequence length="262" mass="29751">MIKLIVSDLDNTLLDKDNKINDQTLILLKECLSKGVFIVLGTGRLYQSAKIYKDMIGEDIYIICYNGSLIVDNKDRIVFSKSLDVGLMKKIVDFCKLKNLYCQFYEDGKILVEQVTDETRIDPDLKNVKAIEAIDFGLYDFKPSPKAMIVVDPNLIGVYQEELRNFLDDEVYIAQSQNYLIEIMPKEVDKGKSLEYLCDKLNIKPSEVMAIGDNTNDREMLNFSSYSIAVANAVDDLKDAAFYVCENERSLGVAEALNKFVL</sequence>
<dbReference type="InterPro" id="IPR023214">
    <property type="entry name" value="HAD_sf"/>
</dbReference>
<dbReference type="PANTHER" id="PTHR10000:SF8">
    <property type="entry name" value="HAD SUPERFAMILY HYDROLASE-LIKE, TYPE 3"/>
    <property type="match status" value="1"/>
</dbReference>
<protein>
    <submittedName>
        <fullName evidence="1">Cof-type HAD-IIB family hydrolase</fullName>
    </submittedName>
</protein>
<accession>A0ABU7XBN9</accession>
<proteinExistence type="predicted"/>
<dbReference type="InterPro" id="IPR006379">
    <property type="entry name" value="HAD-SF_hydro_IIB"/>
</dbReference>
<evidence type="ECO:0000313" key="2">
    <source>
        <dbReference type="Proteomes" id="UP001328425"/>
    </source>
</evidence>
<dbReference type="NCBIfam" id="TIGR00099">
    <property type="entry name" value="Cof-subfamily"/>
    <property type="match status" value="1"/>
</dbReference>
<dbReference type="Gene3D" id="3.30.1240.10">
    <property type="match status" value="1"/>
</dbReference>
<keyword evidence="1" id="KW-0378">Hydrolase</keyword>
<keyword evidence="2" id="KW-1185">Reference proteome</keyword>
<dbReference type="InterPro" id="IPR000150">
    <property type="entry name" value="Cof"/>
</dbReference>
<dbReference type="InterPro" id="IPR036412">
    <property type="entry name" value="HAD-like_sf"/>
</dbReference>
<dbReference type="Gene3D" id="3.40.50.1000">
    <property type="entry name" value="HAD superfamily/HAD-like"/>
    <property type="match status" value="1"/>
</dbReference>
<dbReference type="NCBIfam" id="TIGR01482">
    <property type="entry name" value="SPP-subfamily"/>
    <property type="match status" value="1"/>
</dbReference>
<dbReference type="SFLD" id="SFLDG01140">
    <property type="entry name" value="C2.B:_Phosphomannomutase_and_P"/>
    <property type="match status" value="1"/>
</dbReference>
<dbReference type="GO" id="GO:0016787">
    <property type="term" value="F:hydrolase activity"/>
    <property type="evidence" value="ECO:0007669"/>
    <property type="project" value="UniProtKB-KW"/>
</dbReference>
<dbReference type="NCBIfam" id="TIGR01484">
    <property type="entry name" value="HAD-SF-IIB"/>
    <property type="match status" value="1"/>
</dbReference>
<comment type="caution">
    <text evidence="1">The sequence shown here is derived from an EMBL/GenBank/DDBJ whole genome shotgun (WGS) entry which is preliminary data.</text>
</comment>
<dbReference type="EMBL" id="JARBCY010000025">
    <property type="protein sequence ID" value="MEF3317883.1"/>
    <property type="molecule type" value="Genomic_DNA"/>
</dbReference>
<dbReference type="SUPFAM" id="SSF56784">
    <property type="entry name" value="HAD-like"/>
    <property type="match status" value="1"/>
</dbReference>
<gene>
    <name evidence="1" type="ORF">PV361_04105</name>
</gene>
<dbReference type="SFLD" id="SFLDS00003">
    <property type="entry name" value="Haloacid_Dehalogenase"/>
    <property type="match status" value="1"/>
</dbReference>
<evidence type="ECO:0000313" key="1">
    <source>
        <dbReference type="EMBL" id="MEF3317883.1"/>
    </source>
</evidence>
<dbReference type="CDD" id="cd07516">
    <property type="entry name" value="HAD_Pase"/>
    <property type="match status" value="1"/>
</dbReference>